<evidence type="ECO:0000313" key="2">
    <source>
        <dbReference type="EMBL" id="EGK70533.1"/>
    </source>
</evidence>
<dbReference type="PANTHER" id="PTHR43792:SF1">
    <property type="entry name" value="N-ACETYLTRANSFERASE DOMAIN-CONTAINING PROTEIN"/>
    <property type="match status" value="1"/>
</dbReference>
<feature type="domain" description="N-acetyltransferase" evidence="1">
    <location>
        <begin position="16"/>
        <end position="167"/>
    </location>
</feature>
<dbReference type="Proteomes" id="UP000005019">
    <property type="component" value="Unassembled WGS sequence"/>
</dbReference>
<dbReference type="PANTHER" id="PTHR43792">
    <property type="entry name" value="GNAT FAMILY, PUTATIVE (AFU_ORTHOLOGUE AFUA_3G00765)-RELATED-RELATED"/>
    <property type="match status" value="1"/>
</dbReference>
<name>F5RG45_METUF</name>
<comment type="caution">
    <text evidence="2">The sequence shown here is derived from an EMBL/GenBank/DDBJ whole genome shotgun (WGS) entry which is preliminary data.</text>
</comment>
<dbReference type="InterPro" id="IPR016181">
    <property type="entry name" value="Acyl_CoA_acyltransferase"/>
</dbReference>
<dbReference type="Pfam" id="PF13302">
    <property type="entry name" value="Acetyltransf_3"/>
    <property type="match status" value="1"/>
</dbReference>
<organism evidence="2 3">
    <name type="scientific">Methyloversatilis universalis (strain ATCC BAA-1314 / DSM 25237 / JCM 13912 / CCUG 52030 / FAM5)</name>
    <dbReference type="NCBI Taxonomy" id="1000565"/>
    <lineage>
        <taxon>Bacteria</taxon>
        <taxon>Pseudomonadati</taxon>
        <taxon>Pseudomonadota</taxon>
        <taxon>Betaproteobacteria</taxon>
        <taxon>Nitrosomonadales</taxon>
        <taxon>Sterolibacteriaceae</taxon>
        <taxon>Methyloversatilis</taxon>
    </lineage>
</organism>
<dbReference type="GO" id="GO:0016747">
    <property type="term" value="F:acyltransferase activity, transferring groups other than amino-acyl groups"/>
    <property type="evidence" value="ECO:0007669"/>
    <property type="project" value="InterPro"/>
</dbReference>
<sequence length="186" mass="20213">MSADFLRASAGGAGAELLSPLIGARVAPDWCAERDLAALRLADLSADPDYGPWSVRALVLRDSGEMVGHAGFHTRPGPDYLAPYARDGVEIGYAVYPPYRRQGYAREALQALLRWAHVEHGVPRFIASVKPDNLASCALLAATGFFRIASFIDEVDGLEYVMRLDPPALRRLLRGRGPLSPAARTR</sequence>
<dbReference type="PROSITE" id="PS51186">
    <property type="entry name" value="GNAT"/>
    <property type="match status" value="1"/>
</dbReference>
<dbReference type="Gene3D" id="3.40.630.30">
    <property type="match status" value="1"/>
</dbReference>
<dbReference type="STRING" id="1000565.METUNv1_03440"/>
<protein>
    <recommendedName>
        <fullName evidence="1">N-acetyltransferase domain-containing protein</fullName>
    </recommendedName>
</protein>
<dbReference type="CDD" id="cd04301">
    <property type="entry name" value="NAT_SF"/>
    <property type="match status" value="1"/>
</dbReference>
<reference evidence="2 3" key="1">
    <citation type="journal article" date="2011" name="J. Bacteriol.">
        <title>Genome sequence of Methyloversatilis universalis FAM5T, a methylotrophic representative of the order Rhodocyclales.</title>
        <authorList>
            <person name="Kittichotirat W."/>
            <person name="Good N.M."/>
            <person name="Hall R."/>
            <person name="Bringel F."/>
            <person name="Lajus A."/>
            <person name="Medigue C."/>
            <person name="Smalley N.E."/>
            <person name="Beck D."/>
            <person name="Bumgarner R."/>
            <person name="Vuilleumier S."/>
            <person name="Kalyuzhnaya M.G."/>
        </authorList>
    </citation>
    <scope>NUCLEOTIDE SEQUENCE [LARGE SCALE GENOMIC DNA]</scope>
    <source>
        <strain evidence="3">ATCC BAA-1314 / JCM 13912 / FAM5</strain>
    </source>
</reference>
<dbReference type="AlphaFoldDB" id="F5RG45"/>
<dbReference type="EMBL" id="AFHG01000057">
    <property type="protein sequence ID" value="EGK70533.1"/>
    <property type="molecule type" value="Genomic_DNA"/>
</dbReference>
<gene>
    <name evidence="2" type="ORF">METUNv1_03440</name>
</gene>
<accession>F5RG45</accession>
<dbReference type="InterPro" id="IPR000182">
    <property type="entry name" value="GNAT_dom"/>
</dbReference>
<dbReference type="RefSeq" id="WP_008063863.1">
    <property type="nucleotide sequence ID" value="NZ_AFHG01000057.1"/>
</dbReference>
<keyword evidence="3" id="KW-1185">Reference proteome</keyword>
<proteinExistence type="predicted"/>
<dbReference type="OrthoDB" id="9797989at2"/>
<dbReference type="SUPFAM" id="SSF55729">
    <property type="entry name" value="Acyl-CoA N-acyltransferases (Nat)"/>
    <property type="match status" value="1"/>
</dbReference>
<dbReference type="eggNOG" id="COG1670">
    <property type="taxonomic scope" value="Bacteria"/>
</dbReference>
<evidence type="ECO:0000313" key="3">
    <source>
        <dbReference type="Proteomes" id="UP000005019"/>
    </source>
</evidence>
<evidence type="ECO:0000259" key="1">
    <source>
        <dbReference type="PROSITE" id="PS51186"/>
    </source>
</evidence>
<dbReference type="InterPro" id="IPR051531">
    <property type="entry name" value="N-acetyltransferase"/>
</dbReference>